<dbReference type="PANTHER" id="PTHR23308">
    <property type="entry name" value="NUCLEAR INHIBITOR OF PROTEIN PHOSPHATASE-1"/>
    <property type="match status" value="1"/>
</dbReference>
<dbReference type="EMBL" id="SWFS01000470">
    <property type="protein sequence ID" value="KAA8902221.1"/>
    <property type="molecule type" value="Genomic_DNA"/>
</dbReference>
<dbReference type="Pfam" id="PF00498">
    <property type="entry name" value="FHA"/>
    <property type="match status" value="1"/>
</dbReference>
<dbReference type="AlphaFoldDB" id="A0A642UQ33"/>
<dbReference type="Gene3D" id="2.60.200.20">
    <property type="match status" value="1"/>
</dbReference>
<dbReference type="OrthoDB" id="444265at2759"/>
<reference evidence="3" key="1">
    <citation type="journal article" date="2019" name="G3 (Bethesda)">
        <title>Genome Assemblies of Two Rare Opportunistic Yeast Pathogens: Diutina rugosa (syn. Candida rugosa) and Trichomonascus ciferrii (syn. Candida ciferrii).</title>
        <authorList>
            <person name="Mixao V."/>
            <person name="Saus E."/>
            <person name="Hansen A.P."/>
            <person name="Lass-Florl C."/>
            <person name="Gabaldon T."/>
        </authorList>
    </citation>
    <scope>NUCLEOTIDE SEQUENCE</scope>
    <source>
        <strain evidence="3">CBS 4856</strain>
    </source>
</reference>
<accession>A0A642UQ33</accession>
<feature type="domain" description="FHA" evidence="2">
    <location>
        <begin position="136"/>
        <end position="199"/>
    </location>
</feature>
<feature type="region of interest" description="Disordered" evidence="1">
    <location>
        <begin position="1"/>
        <end position="89"/>
    </location>
</feature>
<protein>
    <recommendedName>
        <fullName evidence="2">FHA domain-containing protein</fullName>
    </recommendedName>
</protein>
<comment type="caution">
    <text evidence="3">The sequence shown here is derived from an EMBL/GenBank/DDBJ whole genome shotgun (WGS) entry which is preliminary data.</text>
</comment>
<dbReference type="VEuPathDB" id="FungiDB:TRICI_005937"/>
<evidence type="ECO:0000256" key="1">
    <source>
        <dbReference type="SAM" id="MobiDB-lite"/>
    </source>
</evidence>
<organism evidence="3 4">
    <name type="scientific">Trichomonascus ciferrii</name>
    <dbReference type="NCBI Taxonomy" id="44093"/>
    <lineage>
        <taxon>Eukaryota</taxon>
        <taxon>Fungi</taxon>
        <taxon>Dikarya</taxon>
        <taxon>Ascomycota</taxon>
        <taxon>Saccharomycotina</taxon>
        <taxon>Dipodascomycetes</taxon>
        <taxon>Dipodascales</taxon>
        <taxon>Trichomonascaceae</taxon>
        <taxon>Trichomonascus</taxon>
        <taxon>Trichomonascus ciferrii complex</taxon>
    </lineage>
</organism>
<dbReference type="InterPro" id="IPR000253">
    <property type="entry name" value="FHA_dom"/>
</dbReference>
<sequence length="227" mass="26545">MGSDERSRRRRSLSPRVKKEEDDANLYRQERRYRDRKHGKEARPRDRPVKREDDREIKTEVKEEEGESSKEQPKEAEKPNYKQSGALAKETNTVNGTVLKYNEPSDACMPKHTYKLYIFEGDDIVDTVNLSERGWHLLGRDKKACHLLLDGNSVSKQHAVIQFRQISSRDKYGDTHVHVKPYIIDLESSYGTQLNGQDIPSSRYVELRSEDVLKFAKTKRDYVFIQD</sequence>
<proteinExistence type="predicted"/>
<dbReference type="SMART" id="SM00240">
    <property type="entry name" value="FHA"/>
    <property type="match status" value="1"/>
</dbReference>
<gene>
    <name evidence="3" type="ORF">TRICI_005937</name>
</gene>
<feature type="compositionally biased region" description="Basic and acidic residues" evidence="1">
    <location>
        <begin position="41"/>
        <end position="80"/>
    </location>
</feature>
<name>A0A642UQ33_9ASCO</name>
<keyword evidence="4" id="KW-1185">Reference proteome</keyword>
<dbReference type="PROSITE" id="PS50006">
    <property type="entry name" value="FHA_DOMAIN"/>
    <property type="match status" value="1"/>
</dbReference>
<evidence type="ECO:0000313" key="3">
    <source>
        <dbReference type="EMBL" id="KAA8902221.1"/>
    </source>
</evidence>
<dbReference type="SUPFAM" id="SSF49879">
    <property type="entry name" value="SMAD/FHA domain"/>
    <property type="match status" value="1"/>
</dbReference>
<dbReference type="InterPro" id="IPR050923">
    <property type="entry name" value="Cell_Proc_Reg/RNA_Proc"/>
</dbReference>
<evidence type="ECO:0000313" key="4">
    <source>
        <dbReference type="Proteomes" id="UP000761534"/>
    </source>
</evidence>
<dbReference type="InterPro" id="IPR008984">
    <property type="entry name" value="SMAD_FHA_dom_sf"/>
</dbReference>
<evidence type="ECO:0000259" key="2">
    <source>
        <dbReference type="PROSITE" id="PS50006"/>
    </source>
</evidence>
<dbReference type="Proteomes" id="UP000761534">
    <property type="component" value="Unassembled WGS sequence"/>
</dbReference>